<dbReference type="Gene3D" id="2.40.30.30">
    <property type="entry name" value="Riboflavin kinase-like"/>
    <property type="match status" value="1"/>
</dbReference>
<dbReference type="EMBL" id="JAUDCG010000003">
    <property type="protein sequence ID" value="MDM8156229.1"/>
    <property type="molecule type" value="Genomic_DNA"/>
</dbReference>
<proteinExistence type="inferred from homology"/>
<dbReference type="SMART" id="SM00904">
    <property type="entry name" value="Flavokinase"/>
    <property type="match status" value="1"/>
</dbReference>
<dbReference type="Pfam" id="PF01687">
    <property type="entry name" value="Flavokinase"/>
    <property type="match status" value="1"/>
</dbReference>
<evidence type="ECO:0000256" key="5">
    <source>
        <dbReference type="ARBA" id="ARBA00022679"/>
    </source>
</evidence>
<keyword evidence="6 14" id="KW-0548">Nucleotidyltransferase</keyword>
<name>A0ABT7U9D1_9FIRM</name>
<dbReference type="Pfam" id="PF06574">
    <property type="entry name" value="FAD_syn"/>
    <property type="match status" value="1"/>
</dbReference>
<comment type="caution">
    <text evidence="16">The sequence shown here is derived from an EMBL/GenBank/DDBJ whole genome shotgun (WGS) entry which is preliminary data.</text>
</comment>
<keyword evidence="3 14" id="KW-0285">Flavoprotein</keyword>
<dbReference type="PANTHER" id="PTHR22749">
    <property type="entry name" value="RIBOFLAVIN KINASE/FMN ADENYLYLTRANSFERASE"/>
    <property type="match status" value="1"/>
</dbReference>
<dbReference type="InterPro" id="IPR014729">
    <property type="entry name" value="Rossmann-like_a/b/a_fold"/>
</dbReference>
<dbReference type="GO" id="GO:0008531">
    <property type="term" value="F:riboflavin kinase activity"/>
    <property type="evidence" value="ECO:0007669"/>
    <property type="project" value="UniProtKB-EC"/>
</dbReference>
<keyword evidence="4 14" id="KW-0288">FMN</keyword>
<evidence type="ECO:0000256" key="14">
    <source>
        <dbReference type="PIRNR" id="PIRNR004491"/>
    </source>
</evidence>
<dbReference type="InterPro" id="IPR015864">
    <property type="entry name" value="FAD_synthase"/>
</dbReference>
<dbReference type="GO" id="GO:0003919">
    <property type="term" value="F:FMN adenylyltransferase activity"/>
    <property type="evidence" value="ECO:0007669"/>
    <property type="project" value="UniProtKB-EC"/>
</dbReference>
<evidence type="ECO:0000313" key="17">
    <source>
        <dbReference type="Proteomes" id="UP001529340"/>
    </source>
</evidence>
<evidence type="ECO:0000256" key="8">
    <source>
        <dbReference type="ARBA" id="ARBA00022777"/>
    </source>
</evidence>
<dbReference type="EC" id="2.7.7.2" evidence="14"/>
<reference evidence="16" key="2">
    <citation type="submission" date="2023-06" db="EMBL/GenBank/DDBJ databases">
        <authorList>
            <person name="Zeman M."/>
            <person name="Kubasova T."/>
            <person name="Jahodarova E."/>
            <person name="Nykrynova M."/>
            <person name="Rychlik I."/>
        </authorList>
    </citation>
    <scope>NUCLEOTIDE SEQUENCE</scope>
    <source>
        <strain evidence="16">ET39</strain>
    </source>
</reference>
<keyword evidence="7 14" id="KW-0547">Nucleotide-binding</keyword>
<accession>A0ABT7U9D1</accession>
<comment type="pathway">
    <text evidence="1 14">Cofactor biosynthesis; FAD biosynthesis; FAD from FMN: step 1/1.</text>
</comment>
<evidence type="ECO:0000256" key="4">
    <source>
        <dbReference type="ARBA" id="ARBA00022643"/>
    </source>
</evidence>
<comment type="similarity">
    <text evidence="14">Belongs to the ribF family.</text>
</comment>
<dbReference type="SUPFAM" id="SSF52374">
    <property type="entry name" value="Nucleotidylyl transferase"/>
    <property type="match status" value="1"/>
</dbReference>
<keyword evidence="10 14" id="KW-0067">ATP-binding</keyword>
<gene>
    <name evidence="16" type="primary">ribF</name>
    <name evidence="16" type="ORF">QUV96_01100</name>
</gene>
<dbReference type="EC" id="2.7.1.26" evidence="14"/>
<evidence type="ECO:0000256" key="6">
    <source>
        <dbReference type="ARBA" id="ARBA00022695"/>
    </source>
</evidence>
<evidence type="ECO:0000256" key="9">
    <source>
        <dbReference type="ARBA" id="ARBA00022827"/>
    </source>
</evidence>
<evidence type="ECO:0000313" key="16">
    <source>
        <dbReference type="EMBL" id="MDM8156229.1"/>
    </source>
</evidence>
<dbReference type="InterPro" id="IPR023465">
    <property type="entry name" value="Riboflavin_kinase_dom_sf"/>
</dbReference>
<dbReference type="SUPFAM" id="SSF82114">
    <property type="entry name" value="Riboflavin kinase-like"/>
    <property type="match status" value="1"/>
</dbReference>
<evidence type="ECO:0000259" key="15">
    <source>
        <dbReference type="SMART" id="SM00904"/>
    </source>
</evidence>
<evidence type="ECO:0000256" key="7">
    <source>
        <dbReference type="ARBA" id="ARBA00022741"/>
    </source>
</evidence>
<dbReference type="NCBIfam" id="TIGR00083">
    <property type="entry name" value="ribF"/>
    <property type="match status" value="1"/>
</dbReference>
<keyword evidence="17" id="KW-1185">Reference proteome</keyword>
<keyword evidence="9 14" id="KW-0274">FAD</keyword>
<evidence type="ECO:0000256" key="10">
    <source>
        <dbReference type="ARBA" id="ARBA00022840"/>
    </source>
</evidence>
<dbReference type="Gene3D" id="3.40.50.620">
    <property type="entry name" value="HUPs"/>
    <property type="match status" value="1"/>
</dbReference>
<evidence type="ECO:0000256" key="11">
    <source>
        <dbReference type="ARBA" id="ARBA00023268"/>
    </source>
</evidence>
<dbReference type="PIRSF" id="PIRSF004491">
    <property type="entry name" value="FAD_Synth"/>
    <property type="match status" value="1"/>
</dbReference>
<dbReference type="RefSeq" id="WP_289606698.1">
    <property type="nucleotide sequence ID" value="NZ_JAUDCG010000003.1"/>
</dbReference>
<protein>
    <recommendedName>
        <fullName evidence="14">Riboflavin biosynthesis protein</fullName>
    </recommendedName>
    <domain>
        <recommendedName>
            <fullName evidence="14">Riboflavin kinase</fullName>
            <ecNumber evidence="14">2.7.1.26</ecNumber>
        </recommendedName>
        <alternativeName>
            <fullName evidence="14">Flavokinase</fullName>
        </alternativeName>
    </domain>
    <domain>
        <recommendedName>
            <fullName evidence="14">FMN adenylyltransferase</fullName>
            <ecNumber evidence="14">2.7.7.2</ecNumber>
        </recommendedName>
        <alternativeName>
            <fullName evidence="14">FAD pyrophosphorylase</fullName>
        </alternativeName>
        <alternativeName>
            <fullName evidence="14">FAD synthase</fullName>
        </alternativeName>
    </domain>
</protein>
<feature type="domain" description="Riboflavin kinase" evidence="15">
    <location>
        <begin position="179"/>
        <end position="303"/>
    </location>
</feature>
<dbReference type="CDD" id="cd02064">
    <property type="entry name" value="FAD_synthetase_N"/>
    <property type="match status" value="1"/>
</dbReference>
<sequence>MEIKRVTLSDIPKSARPLTACIGYFDGLHLGHQRLVESVVNDAKKDGTIPSLITFDPDPWVVLRGMHDPAHLTTMEDRARIAQQMGIECFLILDFTEAMSALDTAQFHALLAELGVTRLVCGHDFHYGHYGSGSVETLRAQDAFALTVIEPITYDGVRISSSRIEQLISEGNVALAARLLGRFYFLRGHVARGFRRGTTMHFPTANLAMSDHYLLPKSGVYAGLAAVDGRCHEAMINVGNNPTFQNEQLTIEANLFDFDEMIYEKPITFYFIDYIRSERRFDSREDLIWQLKSDRERIRGLFEQHPEWKEEPLCV</sequence>
<dbReference type="InterPro" id="IPR002606">
    <property type="entry name" value="Riboflavin_kinase_bac"/>
</dbReference>
<evidence type="ECO:0000256" key="12">
    <source>
        <dbReference type="ARBA" id="ARBA00047880"/>
    </source>
</evidence>
<dbReference type="PANTHER" id="PTHR22749:SF6">
    <property type="entry name" value="RIBOFLAVIN KINASE"/>
    <property type="match status" value="1"/>
</dbReference>
<keyword evidence="5 14" id="KW-0808">Transferase</keyword>
<evidence type="ECO:0000256" key="1">
    <source>
        <dbReference type="ARBA" id="ARBA00004726"/>
    </source>
</evidence>
<evidence type="ECO:0000256" key="2">
    <source>
        <dbReference type="ARBA" id="ARBA00005201"/>
    </source>
</evidence>
<dbReference type="InterPro" id="IPR015865">
    <property type="entry name" value="Riboflavin_kinase_bac/euk"/>
</dbReference>
<dbReference type="InterPro" id="IPR023468">
    <property type="entry name" value="Riboflavin_kinase"/>
</dbReference>
<comment type="pathway">
    <text evidence="2 14">Cofactor biosynthesis; FMN biosynthesis; FMN from riboflavin (ATP route): step 1/1.</text>
</comment>
<dbReference type="Proteomes" id="UP001529340">
    <property type="component" value="Unassembled WGS sequence"/>
</dbReference>
<evidence type="ECO:0000256" key="13">
    <source>
        <dbReference type="ARBA" id="ARBA00049494"/>
    </source>
</evidence>
<comment type="catalytic activity">
    <reaction evidence="13 14">
        <text>FMN + ATP + H(+) = FAD + diphosphate</text>
        <dbReference type="Rhea" id="RHEA:17237"/>
        <dbReference type="ChEBI" id="CHEBI:15378"/>
        <dbReference type="ChEBI" id="CHEBI:30616"/>
        <dbReference type="ChEBI" id="CHEBI:33019"/>
        <dbReference type="ChEBI" id="CHEBI:57692"/>
        <dbReference type="ChEBI" id="CHEBI:58210"/>
        <dbReference type="EC" id="2.7.7.2"/>
    </reaction>
</comment>
<keyword evidence="11" id="KW-0511">Multifunctional enzyme</keyword>
<keyword evidence="8 14" id="KW-0418">Kinase</keyword>
<evidence type="ECO:0000256" key="3">
    <source>
        <dbReference type="ARBA" id="ARBA00022630"/>
    </source>
</evidence>
<organism evidence="16 17">
    <name type="scientific">Amedibacillus dolichus</name>
    <dbReference type="NCBI Taxonomy" id="31971"/>
    <lineage>
        <taxon>Bacteria</taxon>
        <taxon>Bacillati</taxon>
        <taxon>Bacillota</taxon>
        <taxon>Erysipelotrichia</taxon>
        <taxon>Erysipelotrichales</taxon>
        <taxon>Erysipelotrichaceae</taxon>
        <taxon>Amedibacillus</taxon>
    </lineage>
</organism>
<comment type="catalytic activity">
    <reaction evidence="12 14">
        <text>riboflavin + ATP = FMN + ADP + H(+)</text>
        <dbReference type="Rhea" id="RHEA:14357"/>
        <dbReference type="ChEBI" id="CHEBI:15378"/>
        <dbReference type="ChEBI" id="CHEBI:30616"/>
        <dbReference type="ChEBI" id="CHEBI:57986"/>
        <dbReference type="ChEBI" id="CHEBI:58210"/>
        <dbReference type="ChEBI" id="CHEBI:456216"/>
        <dbReference type="EC" id="2.7.1.26"/>
    </reaction>
</comment>
<reference evidence="16" key="1">
    <citation type="submission" date="2023-06" db="EMBL/GenBank/DDBJ databases">
        <title>Identification and characterization of horizontal gene transfer across gut microbiota members of farm animals based on homology search.</title>
        <authorList>
            <person name="Schwarzerova J."/>
            <person name="Nykrynova M."/>
            <person name="Jureckova K."/>
            <person name="Cejkova D."/>
            <person name="Rychlik I."/>
        </authorList>
    </citation>
    <scope>NUCLEOTIDE SEQUENCE</scope>
    <source>
        <strain evidence="16">ET39</strain>
    </source>
</reference>